<evidence type="ECO:0000259" key="4">
    <source>
        <dbReference type="Pfam" id="PF00112"/>
    </source>
</evidence>
<dbReference type="InterPro" id="IPR038765">
    <property type="entry name" value="Papain-like_cys_pep_sf"/>
</dbReference>
<dbReference type="PROSITE" id="PS00139">
    <property type="entry name" value="THIOL_PROTEASE_CYS"/>
    <property type="match status" value="1"/>
</dbReference>
<dbReference type="GO" id="GO:0006508">
    <property type="term" value="P:proteolysis"/>
    <property type="evidence" value="ECO:0007669"/>
    <property type="project" value="InterPro"/>
</dbReference>
<dbReference type="GO" id="GO:0008234">
    <property type="term" value="F:cysteine-type peptidase activity"/>
    <property type="evidence" value="ECO:0007669"/>
    <property type="project" value="InterPro"/>
</dbReference>
<feature type="chain" id="PRO_5026757881" evidence="3">
    <location>
        <begin position="26"/>
        <end position="876"/>
    </location>
</feature>
<protein>
    <submittedName>
        <fullName evidence="6">C1 family peptidase</fullName>
    </submittedName>
</protein>
<comment type="caution">
    <text evidence="6">The sequence shown here is derived from an EMBL/GenBank/DDBJ whole genome shotgun (WGS) entry which is preliminary data.</text>
</comment>
<evidence type="ECO:0000313" key="6">
    <source>
        <dbReference type="EMBL" id="MST75079.1"/>
    </source>
</evidence>
<dbReference type="InterPro" id="IPR040528">
    <property type="entry name" value="Lectin-like"/>
</dbReference>
<sequence length="876" mass="96036">MKGKKLLALLLGVTLLMSPVQYAQAEGETEAPVNQEEHASGYIESDLDQNTPVYMPMARAAAAIPSAFPTDIEAMKEKYPDNRNQNPYGTCWAFASMGLAEFDLINDGTANRNVDFSELQLAYFTYNFVQDPLGGTEGDSAQYYNENTDTNYLNRGGNFEYASRRLSQWIGAVDESNVPYDKAADTLTKGLPEEYAYGYNKAHLENAYDINIKANSNEVKTQIMQHGAVGAMYYHNDDNMNYNTSTYPAYYDPAKTGGGHAIMIVGWDDNYSKANFIGETKPQNNGAWLIRNSWGFQCSYFWMSYENASLMNAAWVFDFNANDGYDNNYQLDGGIETYKCSKEKVANVFTVQQKHGVESELLKAVSLSMTHETGVGYTIEIYTDLQDAEDPTSGMKQETATTSGTTTYAGIYTIPLQNSVRLTPGTTFSVVVTCDQSAIDQEQATSMANGDKMVWERKVSRGNNKSFYYAYNRYNAEPEGNYCIKAFTSNNAMNDAEMVADAKKAVTDSLNDIIGSNSLTREGTQGKISDSLTKAGITDVTITVGEWNKVDATIDADGNITATVTIQYGTAVDTVQLNKVIAKLALPESSSINAVYGKTQVGENLLGADLTVDNKKLIENLNAHVFTTEEKNWIANGASVQIYSNINNITDSVGETDQKLIDAIRKKDQKIGLYLDISVGMRMLDNNGNEIAGSNRLIHEPHTEFTGVTALPDELISKDATKTRTYEVIRIHDGKAEVIPSDFHADTKTISFTTDKFSTYAVAYLDTDKSGSSGGSGTGESTEPGSGTGTNHNSDMNADENTSKNSGENSKNNLENNSQNKAENNAGKDTPDTSKVKSPDTMDNNVLAFWLIATALTGAGMFFIESKERKKENKEA</sequence>
<keyword evidence="3" id="KW-0732">Signal</keyword>
<feature type="domain" description="Peptidase C1A papain C-terminal" evidence="4">
    <location>
        <begin position="78"/>
        <end position="298"/>
    </location>
</feature>
<dbReference type="InterPro" id="IPR025660">
    <property type="entry name" value="Pept_his_AS"/>
</dbReference>
<feature type="domain" description="Lectin-like" evidence="5">
    <location>
        <begin position="332"/>
        <end position="488"/>
    </location>
</feature>
<feature type="signal peptide" evidence="3">
    <location>
        <begin position="1"/>
        <end position="25"/>
    </location>
</feature>
<dbReference type="Proteomes" id="UP000474024">
    <property type="component" value="Unassembled WGS sequence"/>
</dbReference>
<keyword evidence="2" id="KW-0812">Transmembrane</keyword>
<feature type="compositionally biased region" description="Low complexity" evidence="1">
    <location>
        <begin position="803"/>
        <end position="825"/>
    </location>
</feature>
<dbReference type="InterPro" id="IPR000169">
    <property type="entry name" value="Pept_cys_AS"/>
</dbReference>
<dbReference type="Pfam" id="PF18560">
    <property type="entry name" value="Lectin_like"/>
    <property type="match status" value="1"/>
</dbReference>
<dbReference type="EMBL" id="VUNI01000013">
    <property type="protein sequence ID" value="MST75079.1"/>
    <property type="molecule type" value="Genomic_DNA"/>
</dbReference>
<gene>
    <name evidence="6" type="ORF">FYJ75_08575</name>
</gene>
<feature type="compositionally biased region" description="Basic and acidic residues" evidence="1">
    <location>
        <begin position="829"/>
        <end position="840"/>
    </location>
</feature>
<dbReference type="Gene3D" id="3.90.70.10">
    <property type="entry name" value="Cysteine proteinases"/>
    <property type="match status" value="1"/>
</dbReference>
<dbReference type="SUPFAM" id="SSF54001">
    <property type="entry name" value="Cysteine proteinases"/>
    <property type="match status" value="1"/>
</dbReference>
<evidence type="ECO:0000256" key="3">
    <source>
        <dbReference type="SAM" id="SignalP"/>
    </source>
</evidence>
<dbReference type="PROSITE" id="PS00639">
    <property type="entry name" value="THIOL_PROTEASE_HIS"/>
    <property type="match status" value="1"/>
</dbReference>
<evidence type="ECO:0000256" key="1">
    <source>
        <dbReference type="SAM" id="MobiDB-lite"/>
    </source>
</evidence>
<dbReference type="CDD" id="cd02619">
    <property type="entry name" value="Peptidase_C1"/>
    <property type="match status" value="1"/>
</dbReference>
<name>A0A6L5YSY6_9FIRM</name>
<feature type="region of interest" description="Disordered" evidence="1">
    <location>
        <begin position="768"/>
        <end position="841"/>
    </location>
</feature>
<dbReference type="Pfam" id="PF00112">
    <property type="entry name" value="Peptidase_C1"/>
    <property type="match status" value="1"/>
</dbReference>
<organism evidence="6 7">
    <name type="scientific">Roseburia porci</name>
    <dbReference type="NCBI Taxonomy" id="2605790"/>
    <lineage>
        <taxon>Bacteria</taxon>
        <taxon>Bacillati</taxon>
        <taxon>Bacillota</taxon>
        <taxon>Clostridia</taxon>
        <taxon>Lachnospirales</taxon>
        <taxon>Lachnospiraceae</taxon>
        <taxon>Roseburia</taxon>
    </lineage>
</organism>
<accession>A0A6L5YSY6</accession>
<reference evidence="6 7" key="1">
    <citation type="submission" date="2019-08" db="EMBL/GenBank/DDBJ databases">
        <title>In-depth cultivation of the pig gut microbiome towards novel bacterial diversity and tailored functional studies.</title>
        <authorList>
            <person name="Wylensek D."/>
            <person name="Hitch T.C.A."/>
            <person name="Clavel T."/>
        </authorList>
    </citation>
    <scope>NUCLEOTIDE SEQUENCE [LARGE SCALE GENOMIC DNA]</scope>
    <source>
        <strain evidence="6 7">MUC/MUC-530-WT-4D</strain>
    </source>
</reference>
<keyword evidence="7" id="KW-1185">Reference proteome</keyword>
<feature type="transmembrane region" description="Helical" evidence="2">
    <location>
        <begin position="847"/>
        <end position="864"/>
    </location>
</feature>
<keyword evidence="2" id="KW-0472">Membrane</keyword>
<dbReference type="RefSeq" id="WP_154430043.1">
    <property type="nucleotide sequence ID" value="NZ_VUNI01000013.1"/>
</dbReference>
<evidence type="ECO:0000259" key="5">
    <source>
        <dbReference type="Pfam" id="PF18560"/>
    </source>
</evidence>
<evidence type="ECO:0000313" key="7">
    <source>
        <dbReference type="Proteomes" id="UP000474024"/>
    </source>
</evidence>
<keyword evidence="2" id="KW-1133">Transmembrane helix</keyword>
<dbReference type="InterPro" id="IPR000668">
    <property type="entry name" value="Peptidase_C1A_C"/>
</dbReference>
<proteinExistence type="predicted"/>
<evidence type="ECO:0000256" key="2">
    <source>
        <dbReference type="SAM" id="Phobius"/>
    </source>
</evidence>
<dbReference type="AlphaFoldDB" id="A0A6L5YSY6"/>